<evidence type="ECO:0000256" key="1">
    <source>
        <dbReference type="SAM" id="MobiDB-lite"/>
    </source>
</evidence>
<accession>A0A4P9W101</accession>
<reference evidence="3" key="1">
    <citation type="journal article" date="2018" name="Nat. Microbiol.">
        <title>Leveraging single-cell genomics to expand the fungal tree of life.</title>
        <authorList>
            <person name="Ahrendt S.R."/>
            <person name="Quandt C.A."/>
            <person name="Ciobanu D."/>
            <person name="Clum A."/>
            <person name="Salamov A."/>
            <person name="Andreopoulos B."/>
            <person name="Cheng J.F."/>
            <person name="Woyke T."/>
            <person name="Pelin A."/>
            <person name="Henrissat B."/>
            <person name="Reynolds N.K."/>
            <person name="Benny G.L."/>
            <person name="Smith M.E."/>
            <person name="James T.Y."/>
            <person name="Grigoriev I.V."/>
        </authorList>
    </citation>
    <scope>NUCLEOTIDE SEQUENCE [LARGE SCALE GENOMIC DNA]</scope>
</reference>
<evidence type="ECO:0000313" key="2">
    <source>
        <dbReference type="EMBL" id="RKO85839.1"/>
    </source>
</evidence>
<dbReference type="EMBL" id="KZ998698">
    <property type="protein sequence ID" value="RKO85839.1"/>
    <property type="molecule type" value="Genomic_DNA"/>
</dbReference>
<gene>
    <name evidence="2" type="ORF">BDK51DRAFT_26228</name>
</gene>
<sequence length="212" mass="23956">MKTLEQVQFQEQGPGIPVEFYRRKTLEQHVPDLREFRIRAAWMRRWRGRFSKQTGDDELSPRYGRRAKEVEDSSEEVGPTEVREYARTGHIGPSWRIDPDRCVVDLPSLLFYFLSAVCRIWDRGICTLDVNDLVSILARTHLELCLANCGNFTNASDSTIVAAINLKGLEPKSKAVFFTWLGGVATTNVFVKPSKVTSEATGIIGTFDAEAE</sequence>
<dbReference type="AlphaFoldDB" id="A0A4P9W101"/>
<evidence type="ECO:0000313" key="3">
    <source>
        <dbReference type="Proteomes" id="UP000269721"/>
    </source>
</evidence>
<dbReference type="Proteomes" id="UP000269721">
    <property type="component" value="Unassembled WGS sequence"/>
</dbReference>
<proteinExistence type="predicted"/>
<protein>
    <submittedName>
        <fullName evidence="2">Uncharacterized protein</fullName>
    </submittedName>
</protein>
<feature type="region of interest" description="Disordered" evidence="1">
    <location>
        <begin position="53"/>
        <end position="79"/>
    </location>
</feature>
<organism evidence="2 3">
    <name type="scientific">Blyttiomyces helicus</name>
    <dbReference type="NCBI Taxonomy" id="388810"/>
    <lineage>
        <taxon>Eukaryota</taxon>
        <taxon>Fungi</taxon>
        <taxon>Fungi incertae sedis</taxon>
        <taxon>Chytridiomycota</taxon>
        <taxon>Chytridiomycota incertae sedis</taxon>
        <taxon>Chytridiomycetes</taxon>
        <taxon>Chytridiomycetes incertae sedis</taxon>
        <taxon>Blyttiomyces</taxon>
    </lineage>
</organism>
<keyword evidence="3" id="KW-1185">Reference proteome</keyword>
<name>A0A4P9W101_9FUNG</name>